<dbReference type="EMBL" id="JAPESX010001463">
    <property type="protein sequence ID" value="KAJ8113967.1"/>
    <property type="molecule type" value="Genomic_DNA"/>
</dbReference>
<gene>
    <name evidence="1" type="ORF">ONZ43_g5016</name>
</gene>
<accession>A0ACC2IFT3</accession>
<evidence type="ECO:0000313" key="1">
    <source>
        <dbReference type="EMBL" id="KAJ8113967.1"/>
    </source>
</evidence>
<dbReference type="Proteomes" id="UP001153334">
    <property type="component" value="Unassembled WGS sequence"/>
</dbReference>
<evidence type="ECO:0000313" key="2">
    <source>
        <dbReference type="Proteomes" id="UP001153334"/>
    </source>
</evidence>
<organism evidence="1 2">
    <name type="scientific">Nemania bipapillata</name>
    <dbReference type="NCBI Taxonomy" id="110536"/>
    <lineage>
        <taxon>Eukaryota</taxon>
        <taxon>Fungi</taxon>
        <taxon>Dikarya</taxon>
        <taxon>Ascomycota</taxon>
        <taxon>Pezizomycotina</taxon>
        <taxon>Sordariomycetes</taxon>
        <taxon>Xylariomycetidae</taxon>
        <taxon>Xylariales</taxon>
        <taxon>Xylariaceae</taxon>
        <taxon>Nemania</taxon>
    </lineage>
</organism>
<reference evidence="1" key="1">
    <citation type="submission" date="2022-11" db="EMBL/GenBank/DDBJ databases">
        <title>Genome Sequence of Nemania bipapillata.</title>
        <authorList>
            <person name="Buettner E."/>
        </authorList>
    </citation>
    <scope>NUCLEOTIDE SEQUENCE</scope>
    <source>
        <strain evidence="1">CP14</strain>
    </source>
</reference>
<proteinExistence type="predicted"/>
<protein>
    <submittedName>
        <fullName evidence="1">Uncharacterized protein</fullName>
    </submittedName>
</protein>
<keyword evidence="2" id="KW-1185">Reference proteome</keyword>
<name>A0ACC2IFT3_9PEZI</name>
<sequence>MSSISDSDILNKNPIGQHLDSFRSLLKSRYEEAGIADDVTGSARMTRLAETSDVKALAVELVVAMQMTPLARTLPSRSGTGNLRADLFKLGSYVESPQFRNESFLSLFERVESGTDQEILAALLSLLRNQVATPPTVYNEPPIDTPFKSTSSSQRADEPTHDDLDERILQEINGCVYKDTEGFYEKYFEGKPWSKEAQRIVDEMNPRVVGGRWTEYPERPSQGAFLDWFFGLQNQFITDRRSTYHASLDLPLAGSECKRKPDIYLAHFDTTNDERHHNWTEVQVIGELKQSLYSSEQFDIHHDPHRFLKITVGYTLMSDEELGLNTYIKKDKIGRYIEFKQDGRKVQERLYLEDSPIASRRAIVCRGTACYRAKRKKAEHWEYVVKFAWRSSPRRAEGDILQLAKERKVWGIGDLSYHRDLEMIATLREGLQFGKPKAFRSAKRDSISQTQSRKHSLLSNALGISLVTIGSSSGQKRKRQDEMLPPSSSKRSRSDSLRQSDPATPKPHTNGFAKVEPTSNCANTESRDKGLFDNRIFSCLVISPPGRSIHGFTSVKELLEAFCDCIKAHESLYLVGQILHRDISDNNVIITKPKREGDPRGRLIDLDLSKELDGSPSGARHRTGTMEFMAIEVLEGKSHTYRHDLESLFYVFLWVIIRNGQEHVPNTSHLRSWYRGSYAQIAAIKTGHMDKKRFTVPGPDLLSFCLCLHCHLSEALYHRIDKLASAPAQHVIHSNEKILYAFQ</sequence>
<comment type="caution">
    <text evidence="1">The sequence shown here is derived from an EMBL/GenBank/DDBJ whole genome shotgun (WGS) entry which is preliminary data.</text>
</comment>